<reference evidence="3 4" key="1">
    <citation type="submission" date="2017-08" db="EMBL/GenBank/DDBJ databases">
        <title>The complete genome sequence of Nocardiopsis gilva YIM 90087.</title>
        <authorList>
            <person name="Yin M."/>
            <person name="Tang S."/>
        </authorList>
    </citation>
    <scope>NUCLEOTIDE SEQUENCE [LARGE SCALE GENOMIC DNA]</scope>
    <source>
        <strain evidence="3 4">YIM 90087</strain>
    </source>
</reference>
<sequence length="527" mass="57482">MDFFIGDWNVTDRRQNRRIRELEEGLDQANQRVYHERSRLRSELSQVRGSLEARLDAISASFDAFVELSDLRAVLAMFTDTALARHRTRQILSGDRPDELHLDDDSGYWLVPAAYGLHALTRGDVGTAQARFAEAAERDQLRAQVFAALATAVIAPEHTPAIAGHMLPNLLPELPNQVKRWQRALWLLTADGVLGEGAREELRLRTQSALRERGRPPVHADAWQTAGSPPRLERSPVSLSGTGEIRDRLVAAAQLRALRERLEQAFDSAAAEVGEDVPDTPLSPTPLVAETLRMLIDEGSPEEAPLLERALQLRGVIESSGSASAETRRPTWNAEVGSSAQFLLSDATDSTAPMARRTFAFSFQSTHALSVAESLAQQAQQPWTGQAVLTEQGQRVPVTPDGPVRDALLDAEAAIAARYPARGSERRPAVFAGAAIGVLLLAVGATAASLLAVLGGVAAFCWSGWALLQDSDDHRNTAAAAEQHQERMRTATDKATRHLRYLLDEADAAGARAAQDLEAIRRLLDRF</sequence>
<keyword evidence="4" id="KW-1185">Reference proteome</keyword>
<keyword evidence="2" id="KW-0812">Transmembrane</keyword>
<dbReference type="AlphaFoldDB" id="A0A223SBB1"/>
<organism evidence="3 4">
    <name type="scientific">Nocardiopsis gilva YIM 90087</name>
    <dbReference type="NCBI Taxonomy" id="1235441"/>
    <lineage>
        <taxon>Bacteria</taxon>
        <taxon>Bacillati</taxon>
        <taxon>Actinomycetota</taxon>
        <taxon>Actinomycetes</taxon>
        <taxon>Streptosporangiales</taxon>
        <taxon>Nocardiopsidaceae</taxon>
        <taxon>Nocardiopsis</taxon>
    </lineage>
</organism>
<dbReference type="Proteomes" id="UP000215005">
    <property type="component" value="Chromosome"/>
</dbReference>
<gene>
    <name evidence="3" type="ORF">CDO52_24000</name>
</gene>
<evidence type="ECO:0000313" key="3">
    <source>
        <dbReference type="EMBL" id="ASU85454.1"/>
    </source>
</evidence>
<feature type="region of interest" description="Disordered" evidence="1">
    <location>
        <begin position="213"/>
        <end position="239"/>
    </location>
</feature>
<evidence type="ECO:0000313" key="4">
    <source>
        <dbReference type="Proteomes" id="UP000215005"/>
    </source>
</evidence>
<keyword evidence="2" id="KW-0472">Membrane</keyword>
<feature type="transmembrane region" description="Helical" evidence="2">
    <location>
        <begin position="429"/>
        <end position="462"/>
    </location>
</feature>
<name>A0A223SBB1_9ACTN</name>
<dbReference type="KEGG" id="ngv:CDO52_24000"/>
<protein>
    <submittedName>
        <fullName evidence="3">Uncharacterized protein</fullName>
    </submittedName>
</protein>
<proteinExistence type="predicted"/>
<evidence type="ECO:0000256" key="1">
    <source>
        <dbReference type="SAM" id="MobiDB-lite"/>
    </source>
</evidence>
<accession>A0A223SBB1</accession>
<keyword evidence="2" id="KW-1133">Transmembrane helix</keyword>
<evidence type="ECO:0000256" key="2">
    <source>
        <dbReference type="SAM" id="Phobius"/>
    </source>
</evidence>
<dbReference type="EMBL" id="CP022753">
    <property type="protein sequence ID" value="ASU85454.1"/>
    <property type="molecule type" value="Genomic_DNA"/>
</dbReference>